<proteinExistence type="predicted"/>
<organism evidence="1 2">
    <name type="scientific">Rhizosphaericola mali</name>
    <dbReference type="NCBI Taxonomy" id="2545455"/>
    <lineage>
        <taxon>Bacteria</taxon>
        <taxon>Pseudomonadati</taxon>
        <taxon>Bacteroidota</taxon>
        <taxon>Chitinophagia</taxon>
        <taxon>Chitinophagales</taxon>
        <taxon>Chitinophagaceae</taxon>
        <taxon>Rhizosphaericola</taxon>
    </lineage>
</organism>
<dbReference type="AlphaFoldDB" id="A0A5P2G5R9"/>
<dbReference type="KEGG" id="arac:E0W69_007285"/>
<evidence type="ECO:0000313" key="1">
    <source>
        <dbReference type="EMBL" id="QES88473.1"/>
    </source>
</evidence>
<reference evidence="1 2" key="1">
    <citation type="submission" date="2019-09" db="EMBL/GenBank/DDBJ databases">
        <title>Complete genome sequence of Arachidicoccus sp. B3-10 isolated from apple orchard soil.</title>
        <authorList>
            <person name="Kim H.S."/>
            <person name="Han K.-I."/>
            <person name="Suh M.K."/>
            <person name="Lee K.C."/>
            <person name="Eom M.K."/>
            <person name="Kim J.-S."/>
            <person name="Kang S.W."/>
            <person name="Sin Y."/>
            <person name="Lee J.-S."/>
        </authorList>
    </citation>
    <scope>NUCLEOTIDE SEQUENCE [LARGE SCALE GENOMIC DNA]</scope>
    <source>
        <strain evidence="1 2">B3-10</strain>
    </source>
</reference>
<evidence type="ECO:0000313" key="2">
    <source>
        <dbReference type="Proteomes" id="UP000292424"/>
    </source>
</evidence>
<accession>A0A5P2G5R9</accession>
<dbReference type="PROSITE" id="PS51257">
    <property type="entry name" value="PROKAR_LIPOPROTEIN"/>
    <property type="match status" value="1"/>
</dbReference>
<protein>
    <recommendedName>
        <fullName evidence="3">Lipoprotein</fullName>
    </recommendedName>
</protein>
<evidence type="ECO:0008006" key="3">
    <source>
        <dbReference type="Google" id="ProtNLM"/>
    </source>
</evidence>
<keyword evidence="2" id="KW-1185">Reference proteome</keyword>
<name>A0A5P2G5R9_9BACT</name>
<gene>
    <name evidence="1" type="ORF">E0W69_007285</name>
</gene>
<sequence length="90" mass="10249">MRKVLFSIGILVAFSSCNYVDDVFVTLEKQIQSKISLQNLFSEPDRSERLDNNKLIQLNIPTSVSTSDSTSTKNSNIDMFSQFFMEKLGF</sequence>
<dbReference type="EMBL" id="CP044016">
    <property type="protein sequence ID" value="QES88473.1"/>
    <property type="molecule type" value="Genomic_DNA"/>
</dbReference>
<dbReference type="RefSeq" id="WP_131329360.1">
    <property type="nucleotide sequence ID" value="NZ_CP044016.1"/>
</dbReference>
<dbReference type="Proteomes" id="UP000292424">
    <property type="component" value="Chromosome"/>
</dbReference>